<sequence>MAILQQYQEARDANQVTAIFDENMERLVCDIVELVDPFDAFDVIELMRLRELNPIPDPRSSNPDGSASNIEIVTAVLLSRPGRDGAPTPGNDRPWEIIEELHRLASEISKHSVFSALILAEKSDNRASRELVLYQKSRAIISNFQFDEVRDNHDNALLNHEVAKPLVLETLGYSVDHIKSVRDAIHDVQSKRLTEARDTSGYAIHDLMQKYGNVTSGTSEENQVVSDALISMMFRPGNRAAMSVSDIAEQGRLSEDLVEKVITDYSLEFDPTQDALDRVKSLLKGDWLFSYKPLVRNKTGEFVIVANGIGDDTIRRVFEEKQKDNQKQFQKYDQKVRAKVTEKLATSYLSNLIKADAEWLNVTYAFQAKSGNDENLDSSFNFNLSKCETAESDGLFIKDDVAVVVEVKGKSISDRARTGQLSRFIRDVEDTIGNAQIQAERLSSLIRNNSGIWLASGQWIDFRHVRHILNVVVLLDDVGPIGTQSQDPIDTAGDSVWVVSLHDLAVMSSLLRSPTVFLAYLRCRITSNYGYDIVAVDELDILTQFLSGTLFSHAVDAEVFRRVPIFEPTNGPIDVWMKRGEIPPEFGSVPRPKLEVGPRTSDLVRQVIFRSQRGYMSASIDLVLSALSGGSPLEDGLEYLYRKSVGEHLVADLRIPAVNGSPEIVLTKVGQEVKIFDARMKAKKVDHETQSSRLFVFLNTSNMLQSFLRT</sequence>
<gene>
    <name evidence="1" type="ORF">EKI59_05395</name>
</gene>
<accession>A0A6C1TXP3</accession>
<dbReference type="EMBL" id="RXIR01000008">
    <property type="protein sequence ID" value="TVS28991.1"/>
    <property type="molecule type" value="Genomic_DNA"/>
</dbReference>
<evidence type="ECO:0000313" key="2">
    <source>
        <dbReference type="Proteomes" id="UP000336646"/>
    </source>
</evidence>
<organism evidence="1 2">
    <name type="scientific">Corynebacterium sanguinis</name>
    <dbReference type="NCBI Taxonomy" id="2594913"/>
    <lineage>
        <taxon>Bacteria</taxon>
        <taxon>Bacillati</taxon>
        <taxon>Actinomycetota</taxon>
        <taxon>Actinomycetes</taxon>
        <taxon>Mycobacteriales</taxon>
        <taxon>Corynebacteriaceae</taxon>
        <taxon>Corynebacterium</taxon>
    </lineage>
</organism>
<reference evidence="1 2" key="1">
    <citation type="submission" date="2018-12" db="EMBL/GenBank/DDBJ databases">
        <title>Corynebacterium sanguinis sp. nov., a clinically-associated and environmental corynebacterium.</title>
        <authorList>
            <person name="Gonzales-Siles L."/>
            <person name="Jaen-Luchoro D."/>
            <person name="Cardew S."/>
            <person name="Inganas E."/>
            <person name="Ohlen M."/>
            <person name="Jensie-Markopolous S."/>
            <person name="Pinyeiro-Iglesias B."/>
            <person name="Molin K."/>
            <person name="Skovbjerg S."/>
            <person name="Svensson-Stadler L."/>
            <person name="Funke G."/>
            <person name="Moore E.R.B."/>
        </authorList>
    </citation>
    <scope>NUCLEOTIDE SEQUENCE [LARGE SCALE GENOMIC DNA]</scope>
    <source>
        <strain evidence="1 2">58734</strain>
    </source>
</reference>
<proteinExistence type="predicted"/>
<protein>
    <submittedName>
        <fullName evidence="1">Uncharacterized protein</fullName>
    </submittedName>
</protein>
<dbReference type="OrthoDB" id="5177790at2"/>
<dbReference type="AlphaFoldDB" id="A0A6C1TXP3"/>
<evidence type="ECO:0000313" key="1">
    <source>
        <dbReference type="EMBL" id="TVS28991.1"/>
    </source>
</evidence>
<dbReference type="Proteomes" id="UP000336646">
    <property type="component" value="Unassembled WGS sequence"/>
</dbReference>
<name>A0A6C1TXP3_9CORY</name>
<dbReference type="RefSeq" id="WP_144773011.1">
    <property type="nucleotide sequence ID" value="NZ_JALXSX010000045.1"/>
</dbReference>
<comment type="caution">
    <text evidence="1">The sequence shown here is derived from an EMBL/GenBank/DDBJ whole genome shotgun (WGS) entry which is preliminary data.</text>
</comment>